<dbReference type="Pfam" id="PF00814">
    <property type="entry name" value="TsaD"/>
    <property type="match status" value="1"/>
</dbReference>
<reference evidence="2 3" key="1">
    <citation type="journal article" date="2015" name="Genome Announc.">
        <title>Expanding the biotechnology potential of lactobacilli through comparative genomics of 213 strains and associated genera.</title>
        <authorList>
            <person name="Sun Z."/>
            <person name="Harris H.M."/>
            <person name="McCann A."/>
            <person name="Guo C."/>
            <person name="Argimon S."/>
            <person name="Zhang W."/>
            <person name="Yang X."/>
            <person name="Jeffery I.B."/>
            <person name="Cooney J.C."/>
            <person name="Kagawa T.F."/>
            <person name="Liu W."/>
            <person name="Song Y."/>
            <person name="Salvetti E."/>
            <person name="Wrobel A."/>
            <person name="Rasinkangas P."/>
            <person name="Parkhill J."/>
            <person name="Rea M.C."/>
            <person name="O'Sullivan O."/>
            <person name="Ritari J."/>
            <person name="Douillard F.P."/>
            <person name="Paul Ross R."/>
            <person name="Yang R."/>
            <person name="Briner A.E."/>
            <person name="Felis G.E."/>
            <person name="de Vos W.M."/>
            <person name="Barrangou R."/>
            <person name="Klaenhammer T.R."/>
            <person name="Caufield P.W."/>
            <person name="Cui Y."/>
            <person name="Zhang H."/>
            <person name="O'Toole P.W."/>
        </authorList>
    </citation>
    <scope>NUCLEOTIDE SEQUENCE [LARGE SCALE GENOMIC DNA]</scope>
    <source>
        <strain evidence="2 3">DSM 4864</strain>
    </source>
</reference>
<evidence type="ECO:0000259" key="1">
    <source>
        <dbReference type="Pfam" id="PF00814"/>
    </source>
</evidence>
<dbReference type="GO" id="GO:0005829">
    <property type="term" value="C:cytosol"/>
    <property type="evidence" value="ECO:0007669"/>
    <property type="project" value="TreeGrafter"/>
</dbReference>
<evidence type="ECO:0000313" key="2">
    <source>
        <dbReference type="EMBL" id="KRM16705.1"/>
    </source>
</evidence>
<dbReference type="AlphaFoldDB" id="A0A0R1WFZ6"/>
<dbReference type="GO" id="GO:0002949">
    <property type="term" value="P:tRNA threonylcarbamoyladenosine modification"/>
    <property type="evidence" value="ECO:0007669"/>
    <property type="project" value="InterPro"/>
</dbReference>
<dbReference type="SUPFAM" id="SSF53067">
    <property type="entry name" value="Actin-like ATPase domain"/>
    <property type="match status" value="2"/>
</dbReference>
<comment type="caution">
    <text evidence="2">The sequence shown here is derived from an EMBL/GenBank/DDBJ whole genome shotgun (WGS) entry which is preliminary data.</text>
</comment>
<dbReference type="PATRIC" id="fig|1423779.3.peg.824"/>
<dbReference type="PANTHER" id="PTHR11735:SF11">
    <property type="entry name" value="TRNA THREONYLCARBAMOYLADENOSINE BIOSYNTHESIS PROTEIN TSAB"/>
    <property type="match status" value="1"/>
</dbReference>
<dbReference type="CDD" id="cd24032">
    <property type="entry name" value="ASKHA_NBD_TsaB"/>
    <property type="match status" value="1"/>
</dbReference>
<dbReference type="Gene3D" id="3.30.420.40">
    <property type="match status" value="2"/>
</dbReference>
<dbReference type="InterPro" id="IPR043129">
    <property type="entry name" value="ATPase_NBD"/>
</dbReference>
<accession>A0A0R1WFZ6</accession>
<dbReference type="PANTHER" id="PTHR11735">
    <property type="entry name" value="TRNA N6-ADENOSINE THREONYLCARBAMOYLTRANSFERASE"/>
    <property type="match status" value="1"/>
</dbReference>
<gene>
    <name evidence="2" type="ORF">FC49_GL000808</name>
</gene>
<dbReference type="InterPro" id="IPR022496">
    <property type="entry name" value="T6A_TsaB"/>
</dbReference>
<feature type="domain" description="Gcp-like" evidence="1">
    <location>
        <begin position="39"/>
        <end position="232"/>
    </location>
</feature>
<name>A0A0R1WFZ6_9LACO</name>
<proteinExistence type="predicted"/>
<dbReference type="NCBIfam" id="TIGR03725">
    <property type="entry name" value="T6A_YeaZ"/>
    <property type="match status" value="1"/>
</dbReference>
<evidence type="ECO:0000313" key="3">
    <source>
        <dbReference type="Proteomes" id="UP000050973"/>
    </source>
</evidence>
<dbReference type="Proteomes" id="UP000050973">
    <property type="component" value="Unassembled WGS sequence"/>
</dbReference>
<protein>
    <submittedName>
        <fullName evidence="2">Universal bacterial protein YeaZ</fullName>
    </submittedName>
</protein>
<sequence>MIERMIEMKVLAIDTSNHPMSVALVEDEQLLATTTLNMVRNHSIYLMPTIDNLFKLVQWTPADLDRVVVAQGPGSYTGIRIAATTAKTLADTLKVALVGVSSLEVVARNVLPTSDQVIVPFFDARRGNVFAGAYQWQDSRLVNLIEDQHLAMTTLLDQLGRVDRPVILLGHLTKRIQDQFDDLPANVSLAPRAYGIPSTYQLALAGEDRPAVQAIDPFVPHYLRITEAEANWQKLHPGENRQNYVREV</sequence>
<dbReference type="InterPro" id="IPR000905">
    <property type="entry name" value="Gcp-like_dom"/>
</dbReference>
<dbReference type="EMBL" id="AZGE01000002">
    <property type="protein sequence ID" value="KRM16705.1"/>
    <property type="molecule type" value="Genomic_DNA"/>
</dbReference>
<organism evidence="2 3">
    <name type="scientific">Limosilactobacillus oris DSM 4864</name>
    <dbReference type="NCBI Taxonomy" id="1423779"/>
    <lineage>
        <taxon>Bacteria</taxon>
        <taxon>Bacillati</taxon>
        <taxon>Bacillota</taxon>
        <taxon>Bacilli</taxon>
        <taxon>Lactobacillales</taxon>
        <taxon>Lactobacillaceae</taxon>
        <taxon>Limosilactobacillus</taxon>
    </lineage>
</organism>